<dbReference type="InterPro" id="IPR045864">
    <property type="entry name" value="aa-tRNA-synth_II/BPL/LPL"/>
</dbReference>
<name>A0A6H5FTY3_9HEMI</name>
<dbReference type="CDD" id="cd16443">
    <property type="entry name" value="LplA"/>
    <property type="match status" value="1"/>
</dbReference>
<dbReference type="PROSITE" id="PS51733">
    <property type="entry name" value="BPL_LPL_CATALYTIC"/>
    <property type="match status" value="1"/>
</dbReference>
<evidence type="ECO:0000256" key="2">
    <source>
        <dbReference type="ARBA" id="ARBA00008242"/>
    </source>
</evidence>
<evidence type="ECO:0000256" key="3">
    <source>
        <dbReference type="SAM" id="MobiDB-lite"/>
    </source>
</evidence>
<evidence type="ECO:0000313" key="6">
    <source>
        <dbReference type="Proteomes" id="UP000479000"/>
    </source>
</evidence>
<dbReference type="PANTHER" id="PTHR12561:SF3">
    <property type="entry name" value="LIPOYLTRANSFERASE 1, MITOCHONDRIAL"/>
    <property type="match status" value="1"/>
</dbReference>
<gene>
    <name evidence="5" type="ORF">NTEN_LOCUS96</name>
</gene>
<evidence type="ECO:0000256" key="1">
    <source>
        <dbReference type="ARBA" id="ARBA00005085"/>
    </source>
</evidence>
<dbReference type="UniPathway" id="UPA00537">
    <property type="reaction ID" value="UER00595"/>
</dbReference>
<dbReference type="GO" id="GO:0017118">
    <property type="term" value="F:lipoyltransferase activity"/>
    <property type="evidence" value="ECO:0007669"/>
    <property type="project" value="TreeGrafter"/>
</dbReference>
<dbReference type="AlphaFoldDB" id="A0A6H5FTY3"/>
<dbReference type="Gene3D" id="3.30.390.50">
    <property type="entry name" value="CO dehydrogenase flavoprotein, C-terminal domain"/>
    <property type="match status" value="1"/>
</dbReference>
<comment type="similarity">
    <text evidence="2">Belongs to the LplA family.</text>
</comment>
<evidence type="ECO:0000313" key="5">
    <source>
        <dbReference type="EMBL" id="CAA9993109.1"/>
    </source>
</evidence>
<dbReference type="InterPro" id="IPR004562">
    <property type="entry name" value="LipoylTrfase_LipoateP_Ligase"/>
</dbReference>
<sequence length="817" mass="91680">MKCTKFTSVLVRQCSGGTLLSGVTKNAATMASSADLRPTAPAGGQNGLSKSVFISQSRDIFTNLALEDWMYKNFDFTDHHIMLLWRNDPCVVIGRHQNPWVETDTELLDRKNVKMARRNSGGGTVYHDPGNLNITFFSPKSRYNRKQNLEILANTLEKQWNLRPEINKKEDLIIDEKYKISGTASKLGRPNAYHHCTLLVNVEKADLKSSLLKNEKLMIKTNATSSVPAPTINLSEIHSGITMDALIAAVGWQYMKTDDLTNEDKGWGQVQKQKGFQMINPSEEWFPGIEKIRDEFASWEWRYGKTPKFDVSRSYDIGWGLMDISMTVESGVIQEVYLVCPDGVSWGGMTGKIPVATSVINQRFSQESFILVERALKTHKFHINSRNKTVPSSNSRLPFGYQVRTGSSRRLRARNVYCSMRAIRLHGAVDVRSCQTLENIIVVSISNKTGLGSDSTLLKRKVSTLTNFEKLSGTKIPNNSDDSTPEYFYTDDTDFNMTFSRKDTKETAQQCDDNDLIVELKFKDCMIRELHESNHLLRLKHAEAVDKIAQLRIKSDVHCECCSQGLGGDDEASSQSKYDRRSSTAASTYGKRSQNTKFSYYPKMPEPILDPLAKVKVWQEVNESSTDLAQKLHLTPTYGDFVHKPATWRSNASSSPRTDIFTSRLNTPIEFGIAGDYAVGSSASTVKSFVSGRTGDKTEFHSDVFSDSFEQALTLPFCEANDGCPNAKPNFQPGAFQFLSTNNKIAAENRRAGQRQSDASLSTVYYSNSSDLEQSRSSPEHRLSKTSGRLEFSAYEDRHLDKSKPGIVGAIMNHYRN</sequence>
<keyword evidence="6" id="KW-1185">Reference proteome</keyword>
<dbReference type="Gene3D" id="3.30.930.10">
    <property type="entry name" value="Bira Bifunctional Protein, Domain 2"/>
    <property type="match status" value="1"/>
</dbReference>
<evidence type="ECO:0000259" key="4">
    <source>
        <dbReference type="PROSITE" id="PS51733"/>
    </source>
</evidence>
<dbReference type="GO" id="GO:0005739">
    <property type="term" value="C:mitochondrion"/>
    <property type="evidence" value="ECO:0007669"/>
    <property type="project" value="TreeGrafter"/>
</dbReference>
<organism evidence="5 6">
    <name type="scientific">Nesidiocoris tenuis</name>
    <dbReference type="NCBI Taxonomy" id="355587"/>
    <lineage>
        <taxon>Eukaryota</taxon>
        <taxon>Metazoa</taxon>
        <taxon>Ecdysozoa</taxon>
        <taxon>Arthropoda</taxon>
        <taxon>Hexapoda</taxon>
        <taxon>Insecta</taxon>
        <taxon>Pterygota</taxon>
        <taxon>Neoptera</taxon>
        <taxon>Paraneoptera</taxon>
        <taxon>Hemiptera</taxon>
        <taxon>Heteroptera</taxon>
        <taxon>Panheteroptera</taxon>
        <taxon>Cimicomorpha</taxon>
        <taxon>Miridae</taxon>
        <taxon>Dicyphina</taxon>
        <taxon>Nesidiocoris</taxon>
    </lineage>
</organism>
<feature type="domain" description="BPL/LPL catalytic" evidence="4">
    <location>
        <begin position="76"/>
        <end position="262"/>
    </location>
</feature>
<dbReference type="InterPro" id="IPR004143">
    <property type="entry name" value="BPL_LPL_catalytic"/>
</dbReference>
<dbReference type="GO" id="GO:0009249">
    <property type="term" value="P:protein lipoylation"/>
    <property type="evidence" value="ECO:0007669"/>
    <property type="project" value="InterPro"/>
</dbReference>
<proteinExistence type="inferred from homology"/>
<dbReference type="EMBL" id="CADCXU010000163">
    <property type="protein sequence ID" value="CAA9993109.1"/>
    <property type="molecule type" value="Genomic_DNA"/>
</dbReference>
<feature type="region of interest" description="Disordered" evidence="3">
    <location>
        <begin position="566"/>
        <end position="590"/>
    </location>
</feature>
<accession>A0A6H5FTY3</accession>
<dbReference type="PANTHER" id="PTHR12561">
    <property type="entry name" value="LIPOATE-PROTEIN LIGASE"/>
    <property type="match status" value="1"/>
</dbReference>
<dbReference type="Proteomes" id="UP000479000">
    <property type="component" value="Unassembled WGS sequence"/>
</dbReference>
<protein>
    <recommendedName>
        <fullName evidence="4">BPL/LPL catalytic domain-containing protein</fullName>
    </recommendedName>
</protein>
<dbReference type="OrthoDB" id="201621at2759"/>
<dbReference type="FunFam" id="3.30.930.10:FF:000045">
    <property type="entry name" value="lipoyltransferase 1, mitochondrial"/>
    <property type="match status" value="1"/>
</dbReference>
<dbReference type="SUPFAM" id="SSF55681">
    <property type="entry name" value="Class II aaRS and biotin synthetases"/>
    <property type="match status" value="1"/>
</dbReference>
<reference evidence="5 6" key="1">
    <citation type="submission" date="2020-02" db="EMBL/GenBank/DDBJ databases">
        <authorList>
            <person name="Ferguson B K."/>
        </authorList>
    </citation>
    <scope>NUCLEOTIDE SEQUENCE [LARGE SCALE GENOMIC DNA]</scope>
</reference>
<comment type="pathway">
    <text evidence="1">Protein modification; protein lipoylation via exogenous pathway; protein N(6)-(lipoyl)lysine from lipoate: step 2/2.</text>
</comment>
<dbReference type="Pfam" id="PF21948">
    <property type="entry name" value="LplA-B_cat"/>
    <property type="match status" value="1"/>
</dbReference>